<dbReference type="Proteomes" id="UP000014216">
    <property type="component" value="Unassembled WGS sequence"/>
</dbReference>
<dbReference type="InterPro" id="IPR008949">
    <property type="entry name" value="Isoprenoid_synthase_dom_sf"/>
</dbReference>
<dbReference type="RefSeq" id="WP_006964118.1">
    <property type="nucleotide sequence ID" value="NZ_APJX01000001.1"/>
</dbReference>
<name>S0G5Z3_9BACT</name>
<keyword evidence="2" id="KW-1185">Reference proteome</keyword>
<reference evidence="1 2" key="1">
    <citation type="journal article" date="2013" name="Genome Announc.">
        <title>Draft Genome Sequence of Desulfotignum phosphitoxidans DSM 13687 Strain FiPS-3.</title>
        <authorList>
            <person name="Poehlein A."/>
            <person name="Daniel R."/>
            <person name="Simeonova D.D."/>
        </authorList>
    </citation>
    <scope>NUCLEOTIDE SEQUENCE [LARGE SCALE GENOMIC DNA]</scope>
    <source>
        <strain evidence="1 2">DSM 13687</strain>
    </source>
</reference>
<accession>S0G5Z3</accession>
<dbReference type="PATRIC" id="fig|1286635.3.peg.568"/>
<protein>
    <recommendedName>
        <fullName evidence="3">Polyprenyl synthetase</fullName>
    </recommendedName>
</protein>
<evidence type="ECO:0000313" key="1">
    <source>
        <dbReference type="EMBL" id="EMS81394.1"/>
    </source>
</evidence>
<evidence type="ECO:0008006" key="3">
    <source>
        <dbReference type="Google" id="ProtNLM"/>
    </source>
</evidence>
<evidence type="ECO:0000313" key="2">
    <source>
        <dbReference type="Proteomes" id="UP000014216"/>
    </source>
</evidence>
<dbReference type="EMBL" id="APJX01000001">
    <property type="protein sequence ID" value="EMS81394.1"/>
    <property type="molecule type" value="Genomic_DNA"/>
</dbReference>
<dbReference type="SUPFAM" id="SSF48576">
    <property type="entry name" value="Terpenoid synthases"/>
    <property type="match status" value="1"/>
</dbReference>
<dbReference type="AlphaFoldDB" id="S0G5Z3"/>
<organism evidence="1 2">
    <name type="scientific">Desulfotignum phosphitoxidans DSM 13687</name>
    <dbReference type="NCBI Taxonomy" id="1286635"/>
    <lineage>
        <taxon>Bacteria</taxon>
        <taxon>Pseudomonadati</taxon>
        <taxon>Thermodesulfobacteriota</taxon>
        <taxon>Desulfobacteria</taxon>
        <taxon>Desulfobacterales</taxon>
        <taxon>Desulfobacteraceae</taxon>
        <taxon>Desulfotignum</taxon>
    </lineage>
</organism>
<comment type="caution">
    <text evidence="1">The sequence shown here is derived from an EMBL/GenBank/DDBJ whole genome shotgun (WGS) entry which is preliminary data.</text>
</comment>
<dbReference type="OrthoDB" id="5401261at2"/>
<gene>
    <name evidence="1" type="ORF">Dpo_1c05350</name>
</gene>
<dbReference type="CDD" id="cd00385">
    <property type="entry name" value="Isoprenoid_Biosyn_C1"/>
    <property type="match status" value="1"/>
</dbReference>
<dbReference type="Gene3D" id="1.10.600.10">
    <property type="entry name" value="Farnesyl Diphosphate Synthase"/>
    <property type="match status" value="1"/>
</dbReference>
<proteinExistence type="predicted"/>
<sequence>MTSPVADDTAVREFFDLVTRELHQALSLFQETAASILDQSGVCLTPPSPSWFSLENHFFSALFLYSYIQGRIPEDRRIYYAAMNQCLRGMVTGCDNILDDEYKITLDTDLPESAAKFRSILDIMVCDRVLTALMVKGEKAGCFSRDQLLTANTVSLHALLKSGAQEASEEQGVVTTLLPEAVLSDIHSVKTGLLFQAPWALPEALEGPDLAPPDRIKEGLALVGVGCQVMDDMVDLARDLETRRHNYVASLICHTSGEDETFRLNRMLEQGGPVSAKRDLLNEFPRARKQAANKARAFLKEGCGMLFAPEHGSMIPFAVDFVARRIGADRFQDLAP</sequence>